<feature type="domain" description="Response regulatory" evidence="10">
    <location>
        <begin position="3"/>
        <end position="116"/>
    </location>
</feature>
<dbReference type="SMART" id="SM00448">
    <property type="entry name" value="REC"/>
    <property type="match status" value="1"/>
</dbReference>
<evidence type="ECO:0000256" key="3">
    <source>
        <dbReference type="ARBA" id="ARBA00022553"/>
    </source>
</evidence>
<evidence type="ECO:0000313" key="13">
    <source>
        <dbReference type="EMBL" id="XBY64682.1"/>
    </source>
</evidence>
<dbReference type="GO" id="GO:0032993">
    <property type="term" value="C:protein-DNA complex"/>
    <property type="evidence" value="ECO:0007669"/>
    <property type="project" value="TreeGrafter"/>
</dbReference>
<dbReference type="Proteomes" id="UP001064896">
    <property type="component" value="Chromosome"/>
</dbReference>
<dbReference type="GO" id="GO:0045893">
    <property type="term" value="P:positive regulation of DNA-templated transcription"/>
    <property type="evidence" value="ECO:0007669"/>
    <property type="project" value="UniProtKB-ARBA"/>
</dbReference>
<dbReference type="SUPFAM" id="SSF46894">
    <property type="entry name" value="C-terminal effector domain of the bipartite response regulators"/>
    <property type="match status" value="1"/>
</dbReference>
<dbReference type="AlphaFoldDB" id="A0AAU7Y4N1"/>
<evidence type="ECO:0000256" key="6">
    <source>
        <dbReference type="ARBA" id="ARBA00023125"/>
    </source>
</evidence>
<evidence type="ECO:0000256" key="8">
    <source>
        <dbReference type="PROSITE-ProRule" id="PRU00169"/>
    </source>
</evidence>
<dbReference type="GO" id="GO:0000987">
    <property type="term" value="F:cis-regulatory region sequence-specific DNA binding"/>
    <property type="evidence" value="ECO:0007669"/>
    <property type="project" value="UniProtKB-ARBA"/>
</dbReference>
<dbReference type="Pfam" id="PF00072">
    <property type="entry name" value="Response_reg"/>
    <property type="match status" value="1"/>
</dbReference>
<keyword evidence="5" id="KW-0805">Transcription regulation</keyword>
<dbReference type="GO" id="GO:0000156">
    <property type="term" value="F:phosphorelay response regulator activity"/>
    <property type="evidence" value="ECO:0007669"/>
    <property type="project" value="TreeGrafter"/>
</dbReference>
<organism evidence="13">
    <name type="scientific">Pseudomonas solani</name>
    <dbReference type="NCBI Taxonomy" id="2731552"/>
    <lineage>
        <taxon>Bacteria</taxon>
        <taxon>Pseudomonadati</taxon>
        <taxon>Pseudomonadota</taxon>
        <taxon>Gammaproteobacteria</taxon>
        <taxon>Pseudomonadales</taxon>
        <taxon>Pseudomonadaceae</taxon>
        <taxon>Pseudomonas</taxon>
    </lineage>
</organism>
<dbReference type="InterPro" id="IPR016032">
    <property type="entry name" value="Sig_transdc_resp-reg_C-effctor"/>
</dbReference>
<dbReference type="RefSeq" id="WP_021217053.1">
    <property type="nucleotide sequence ID" value="NZ_AP023081.1"/>
</dbReference>
<dbReference type="PROSITE" id="PS50110">
    <property type="entry name" value="RESPONSE_REGULATORY"/>
    <property type="match status" value="1"/>
</dbReference>
<dbReference type="InterPro" id="IPR036388">
    <property type="entry name" value="WH-like_DNA-bd_sf"/>
</dbReference>
<dbReference type="GO" id="GO:0042802">
    <property type="term" value="F:identical protein binding"/>
    <property type="evidence" value="ECO:0007669"/>
    <property type="project" value="UniProtKB-ARBA"/>
</dbReference>
<dbReference type="InterPro" id="IPR011006">
    <property type="entry name" value="CheY-like_superfamily"/>
</dbReference>
<evidence type="ECO:0000256" key="9">
    <source>
        <dbReference type="PROSITE-ProRule" id="PRU01091"/>
    </source>
</evidence>
<dbReference type="Pfam" id="PF00486">
    <property type="entry name" value="Trans_reg_C"/>
    <property type="match status" value="1"/>
</dbReference>
<dbReference type="FunFam" id="3.40.50.2300:FF:000021">
    <property type="entry name" value="Two-component system response regulator KdpE"/>
    <property type="match status" value="1"/>
</dbReference>
<name>A0AAU7Y4N1_9PSED</name>
<dbReference type="CDD" id="cd17574">
    <property type="entry name" value="REC_OmpR"/>
    <property type="match status" value="1"/>
</dbReference>
<dbReference type="Gene3D" id="1.10.10.10">
    <property type="entry name" value="Winged helix-like DNA-binding domain superfamily/Winged helix DNA-binding domain"/>
    <property type="match status" value="1"/>
</dbReference>
<dbReference type="NCBIfam" id="NF008296">
    <property type="entry name" value="PRK11083.1"/>
    <property type="match status" value="1"/>
</dbReference>
<dbReference type="Gene3D" id="3.40.50.2300">
    <property type="match status" value="1"/>
</dbReference>
<evidence type="ECO:0000256" key="1">
    <source>
        <dbReference type="ARBA" id="ARBA00004496"/>
    </source>
</evidence>
<keyword evidence="6 9" id="KW-0238">DNA-binding</keyword>
<comment type="subcellular location">
    <subcellularLocation>
        <location evidence="1">Cytoplasm</location>
    </subcellularLocation>
</comment>
<keyword evidence="2" id="KW-0963">Cytoplasm</keyword>
<sequence length="231" mass="25533">MPTILIVEDEAAIADTLVYALQADGFEVTWLSLASEALELLARDPFDLVILDVGLPDISGFEACKRLRRFSEVPVIFLTARDAEIDRVVGLEIGADDYVVKPFSPREVAARVRAILKRTAPREAARASVPAPAAEGAFVVDAERVRIHYLGQLLSLTRHEFRLLQTLLAQPERVFSREQLLDSVGVASDAGYERSIDSHIKSLRAKLRQVNAEAEPIQTHRGLGYSYDPNA</sequence>
<dbReference type="PANTHER" id="PTHR48111:SF6">
    <property type="entry name" value="TRANSCRIPTIONAL REGULATORY PROTEIN CREB"/>
    <property type="match status" value="1"/>
</dbReference>
<dbReference type="SMART" id="SM00862">
    <property type="entry name" value="Trans_reg_C"/>
    <property type="match status" value="1"/>
</dbReference>
<dbReference type="PANTHER" id="PTHR48111">
    <property type="entry name" value="REGULATOR OF RPOS"/>
    <property type="match status" value="1"/>
</dbReference>
<dbReference type="Gene3D" id="6.10.250.690">
    <property type="match status" value="1"/>
</dbReference>
<evidence type="ECO:0000313" key="12">
    <source>
        <dbReference type="EMBL" id="BCD86142.1"/>
    </source>
</evidence>
<keyword evidence="3 8" id="KW-0597">Phosphoprotein</keyword>
<dbReference type="EMBL" id="AP023081">
    <property type="protein sequence ID" value="BCD86142.1"/>
    <property type="molecule type" value="Genomic_DNA"/>
</dbReference>
<reference evidence="13" key="2">
    <citation type="submission" date="2023-08" db="EMBL/GenBank/DDBJ databases">
        <title>Increased levels of nutrients transform a symbiont into a lethal pathobiont.</title>
        <authorList>
            <person name="Lachnit T."/>
            <person name="Ulrich L."/>
            <person name="Willmer F.M."/>
            <person name="Hasenbein T."/>
            <person name="Steiner L.X."/>
            <person name="Wolters M."/>
            <person name="Herbst E.M."/>
            <person name="Deines P."/>
        </authorList>
    </citation>
    <scope>NUCLEOTIDE SEQUENCE</scope>
    <source>
        <strain evidence="13">T3</strain>
    </source>
</reference>
<evidence type="ECO:0000256" key="5">
    <source>
        <dbReference type="ARBA" id="ARBA00023015"/>
    </source>
</evidence>
<evidence type="ECO:0000256" key="2">
    <source>
        <dbReference type="ARBA" id="ARBA00022490"/>
    </source>
</evidence>
<keyword evidence="14" id="KW-1185">Reference proteome</keyword>
<dbReference type="CDD" id="cd00383">
    <property type="entry name" value="trans_reg_C"/>
    <property type="match status" value="1"/>
</dbReference>
<keyword evidence="4" id="KW-0902">Two-component regulatory system</keyword>
<accession>A0AAU7Y4N1</accession>
<evidence type="ECO:0000259" key="11">
    <source>
        <dbReference type="PROSITE" id="PS51755"/>
    </source>
</evidence>
<dbReference type="SUPFAM" id="SSF52172">
    <property type="entry name" value="CheY-like"/>
    <property type="match status" value="1"/>
</dbReference>
<evidence type="ECO:0000313" key="14">
    <source>
        <dbReference type="Proteomes" id="UP001064896"/>
    </source>
</evidence>
<feature type="modified residue" description="4-aspartylphosphate" evidence="8">
    <location>
        <position position="52"/>
    </location>
</feature>
<feature type="DNA-binding region" description="OmpR/PhoB-type" evidence="9">
    <location>
        <begin position="129"/>
        <end position="229"/>
    </location>
</feature>
<evidence type="ECO:0000256" key="4">
    <source>
        <dbReference type="ARBA" id="ARBA00023012"/>
    </source>
</evidence>
<keyword evidence="7" id="KW-0804">Transcription</keyword>
<evidence type="ECO:0000259" key="10">
    <source>
        <dbReference type="PROSITE" id="PS50110"/>
    </source>
</evidence>
<dbReference type="GO" id="GO:0005829">
    <property type="term" value="C:cytosol"/>
    <property type="evidence" value="ECO:0007669"/>
    <property type="project" value="TreeGrafter"/>
</dbReference>
<dbReference type="InterPro" id="IPR001789">
    <property type="entry name" value="Sig_transdc_resp-reg_receiver"/>
</dbReference>
<dbReference type="InterPro" id="IPR001867">
    <property type="entry name" value="OmpR/PhoB-type_DNA-bd"/>
</dbReference>
<feature type="domain" description="OmpR/PhoB-type" evidence="11">
    <location>
        <begin position="129"/>
        <end position="229"/>
    </location>
</feature>
<proteinExistence type="predicted"/>
<dbReference type="EMBL" id="CP158373">
    <property type="protein sequence ID" value="XBY64682.1"/>
    <property type="molecule type" value="Genomic_DNA"/>
</dbReference>
<gene>
    <name evidence="13" type="primary">creB</name>
    <name evidence="13" type="ORF">ABS648_02665</name>
    <name evidence="12" type="ORF">PSm6_25490</name>
</gene>
<protein>
    <submittedName>
        <fullName evidence="12">DNA-binding response regulator</fullName>
    </submittedName>
    <submittedName>
        <fullName evidence="13">Two-component system response regulator CreB</fullName>
    </submittedName>
</protein>
<dbReference type="InterPro" id="IPR039420">
    <property type="entry name" value="WalR-like"/>
</dbReference>
<evidence type="ECO:0000256" key="7">
    <source>
        <dbReference type="ARBA" id="ARBA00023163"/>
    </source>
</evidence>
<dbReference type="PROSITE" id="PS51755">
    <property type="entry name" value="OMPR_PHOB"/>
    <property type="match status" value="1"/>
</dbReference>
<reference evidence="12" key="1">
    <citation type="submission" date="2020-05" db="EMBL/GenBank/DDBJ databases">
        <title>Complete genome sequence of Pseudomonas sp. Sm006.</title>
        <authorList>
            <person name="Takeuchi K."/>
            <person name="Someya N."/>
        </authorList>
    </citation>
    <scope>NUCLEOTIDE SEQUENCE</scope>
    <source>
        <strain evidence="12">Sm006</strain>
    </source>
</reference>